<organism evidence="1 2">
    <name type="scientific">Strongyloides venezuelensis</name>
    <name type="common">Threadworm</name>
    <dbReference type="NCBI Taxonomy" id="75913"/>
    <lineage>
        <taxon>Eukaryota</taxon>
        <taxon>Metazoa</taxon>
        <taxon>Ecdysozoa</taxon>
        <taxon>Nematoda</taxon>
        <taxon>Chromadorea</taxon>
        <taxon>Rhabditida</taxon>
        <taxon>Tylenchina</taxon>
        <taxon>Panagrolaimomorpha</taxon>
        <taxon>Strongyloidoidea</taxon>
        <taxon>Strongyloididae</taxon>
        <taxon>Strongyloides</taxon>
    </lineage>
</organism>
<reference evidence="2" key="2">
    <citation type="submission" date="2015-08" db="UniProtKB">
        <authorList>
            <consortium name="WormBaseParasite"/>
        </authorList>
    </citation>
    <scope>IDENTIFICATION</scope>
</reference>
<reference evidence="1" key="1">
    <citation type="submission" date="2014-07" db="EMBL/GenBank/DDBJ databases">
        <authorList>
            <person name="Martin A.A"/>
            <person name="De Silva N."/>
        </authorList>
    </citation>
    <scope>NUCLEOTIDE SEQUENCE</scope>
</reference>
<dbReference type="WBParaSite" id="SVE_0766100.1">
    <property type="protein sequence ID" value="SVE_0766100.1"/>
    <property type="gene ID" value="SVE_0766100"/>
</dbReference>
<proteinExistence type="predicted"/>
<dbReference type="AlphaFoldDB" id="A0A0K0FFL8"/>
<evidence type="ECO:0000313" key="2">
    <source>
        <dbReference type="WBParaSite" id="SVE_0766100.1"/>
    </source>
</evidence>
<name>A0A0K0FFL8_STRVS</name>
<dbReference type="Proteomes" id="UP000035680">
    <property type="component" value="Unassembled WGS sequence"/>
</dbReference>
<sequence>MKTKERSLTMVKKVLNQPKMNQQLIAAIVENIETCSGVQFKASLFDQSLYSLLRSRKGSGQDAILAKAADFILQTTTILSNFYELNKGPEHEKLWITEVANLKHAASIITDFRRELALKAMSYKTFAGNSFPTIKCSEPDVCTRLDGEVRTNIIPQCVQKQISTLINPTKGNLLHTIKSNGYRPTEKQYVYSEGRSGYVLRKSFPKNCIQQHVKNWNKLCPRDQYMLNIIDKGADS</sequence>
<evidence type="ECO:0000313" key="1">
    <source>
        <dbReference type="Proteomes" id="UP000035680"/>
    </source>
</evidence>
<dbReference type="STRING" id="75913.A0A0K0FFL8"/>
<protein>
    <submittedName>
        <fullName evidence="2">Endo/exonuclease/phosphatase domain-containing protein</fullName>
    </submittedName>
</protein>
<accession>A0A0K0FFL8</accession>
<keyword evidence="1" id="KW-1185">Reference proteome</keyword>